<dbReference type="STRING" id="599839.J4I8H7"/>
<evidence type="ECO:0000313" key="5">
    <source>
        <dbReference type="Proteomes" id="UP000006352"/>
    </source>
</evidence>
<name>J4I8H7_9APHY</name>
<gene>
    <name evidence="4" type="ORF">FIBRA_01449</name>
</gene>
<organism evidence="4 5">
    <name type="scientific">Fibroporia radiculosa</name>
    <dbReference type="NCBI Taxonomy" id="599839"/>
    <lineage>
        <taxon>Eukaryota</taxon>
        <taxon>Fungi</taxon>
        <taxon>Dikarya</taxon>
        <taxon>Basidiomycota</taxon>
        <taxon>Agaricomycotina</taxon>
        <taxon>Agaricomycetes</taxon>
        <taxon>Polyporales</taxon>
        <taxon>Fibroporiaceae</taxon>
        <taxon>Fibroporia</taxon>
    </lineage>
</organism>
<keyword evidence="2" id="KW-0812">Transmembrane</keyword>
<dbReference type="RefSeq" id="XP_012178714.1">
    <property type="nucleotide sequence ID" value="XM_012323324.1"/>
</dbReference>
<feature type="compositionally biased region" description="Acidic residues" evidence="1">
    <location>
        <begin position="289"/>
        <end position="298"/>
    </location>
</feature>
<dbReference type="AlphaFoldDB" id="J4I8H7"/>
<evidence type="ECO:0000259" key="3">
    <source>
        <dbReference type="Pfam" id="PF20151"/>
    </source>
</evidence>
<feature type="transmembrane region" description="Helical" evidence="2">
    <location>
        <begin position="207"/>
        <end position="227"/>
    </location>
</feature>
<protein>
    <recommendedName>
        <fullName evidence="3">DUF6533 domain-containing protein</fullName>
    </recommendedName>
</protein>
<feature type="transmembrane region" description="Helical" evidence="2">
    <location>
        <begin position="233"/>
        <end position="252"/>
    </location>
</feature>
<dbReference type="InParanoid" id="J4I8H7"/>
<feature type="region of interest" description="Disordered" evidence="1">
    <location>
        <begin position="289"/>
        <end position="319"/>
    </location>
</feature>
<evidence type="ECO:0000256" key="2">
    <source>
        <dbReference type="SAM" id="Phobius"/>
    </source>
</evidence>
<feature type="transmembrane region" description="Helical" evidence="2">
    <location>
        <begin position="63"/>
        <end position="82"/>
    </location>
</feature>
<dbReference type="InterPro" id="IPR045340">
    <property type="entry name" value="DUF6533"/>
</dbReference>
<dbReference type="HOGENOM" id="CLU_035509_10_0_1"/>
<dbReference type="EMBL" id="HE796932">
    <property type="protein sequence ID" value="CCL99431.1"/>
    <property type="molecule type" value="Genomic_DNA"/>
</dbReference>
<feature type="transmembrane region" description="Helical" evidence="2">
    <location>
        <begin position="121"/>
        <end position="143"/>
    </location>
</feature>
<feature type="domain" description="DUF6533" evidence="3">
    <location>
        <begin position="31"/>
        <end position="74"/>
    </location>
</feature>
<feature type="transmembrane region" description="Helical" evidence="2">
    <location>
        <begin position="163"/>
        <end position="186"/>
    </location>
</feature>
<dbReference type="OrthoDB" id="2637653at2759"/>
<evidence type="ECO:0000313" key="4">
    <source>
        <dbReference type="EMBL" id="CCL99431.1"/>
    </source>
</evidence>
<evidence type="ECO:0000256" key="1">
    <source>
        <dbReference type="SAM" id="MobiDB-lite"/>
    </source>
</evidence>
<feature type="transmembrane region" description="Helical" evidence="2">
    <location>
        <begin position="88"/>
        <end position="109"/>
    </location>
</feature>
<reference evidence="4 5" key="1">
    <citation type="journal article" date="2012" name="Appl. Environ. Microbiol.">
        <title>Short-read sequencing for genomic analysis of the brown rot fungus Fibroporia radiculosa.</title>
        <authorList>
            <person name="Tang J.D."/>
            <person name="Perkins A.D."/>
            <person name="Sonstegard T.S."/>
            <person name="Schroeder S.G."/>
            <person name="Burgess S.C."/>
            <person name="Diehl S.V."/>
        </authorList>
    </citation>
    <scope>NUCLEOTIDE SEQUENCE [LARGE SCALE GENOMIC DNA]</scope>
    <source>
        <strain evidence="4 5">TFFH 294</strain>
    </source>
</reference>
<keyword evidence="2" id="KW-0472">Membrane</keyword>
<dbReference type="Pfam" id="PF20151">
    <property type="entry name" value="DUF6533"/>
    <property type="match status" value="1"/>
</dbReference>
<dbReference type="Proteomes" id="UP000006352">
    <property type="component" value="Unassembled WGS sequence"/>
</dbReference>
<accession>J4I8H7</accession>
<keyword evidence="5" id="KW-1185">Reference proteome</keyword>
<keyword evidence="2" id="KW-1133">Transmembrane helix</keyword>
<dbReference type="GeneID" id="24094342"/>
<proteinExistence type="predicted"/>
<feature type="compositionally biased region" description="Basic and acidic residues" evidence="1">
    <location>
        <begin position="307"/>
        <end position="319"/>
    </location>
</feature>
<sequence length="319" mass="35796">MENNHQAWSMQPVDKIQYMTAAQSVRAMESSVAALCFLVWDICLTTDLEVTHIWLTPWAPSKLPYLFTRYYSLIALIVLRIYKMTCRQWIVFEGVSAFVLEIAVELMLILRLYAMYVGSKYMVWVMLVPFAVQCVVMVVSLGLSIPRIMTSADCVEAFLPVEMVVYCATSILYETFLFGLTVGRYIKARRAGWGNVELLKVLFRDGMLAFVVIIAAMSINTILFTLAPRSLAAIGFPWLLAILGSVGPRLVLNVRAVNDKHIPPSSLEDMSTLQFDMVTYRALDAVDPDSLAESDEENQPASTSSQNDHDDAPHEQSDV</sequence>